<dbReference type="FunFam" id="3.30.160.60:FF:000075">
    <property type="entry name" value="Putative zinc finger protein 536"/>
    <property type="match status" value="1"/>
</dbReference>
<evidence type="ECO:0000256" key="8">
    <source>
        <dbReference type="ARBA" id="ARBA00023125"/>
    </source>
</evidence>
<evidence type="ECO:0000256" key="4">
    <source>
        <dbReference type="ARBA" id="ARBA00022737"/>
    </source>
</evidence>
<dbReference type="GO" id="GO:0005634">
    <property type="term" value="C:nucleus"/>
    <property type="evidence" value="ECO:0007669"/>
    <property type="project" value="UniProtKB-SubCell"/>
</dbReference>
<organism evidence="14 15">
    <name type="scientific">Mizuhopecten yessoensis</name>
    <name type="common">Japanese scallop</name>
    <name type="synonym">Patinopecten yessoensis</name>
    <dbReference type="NCBI Taxonomy" id="6573"/>
    <lineage>
        <taxon>Eukaryota</taxon>
        <taxon>Metazoa</taxon>
        <taxon>Spiralia</taxon>
        <taxon>Lophotrochozoa</taxon>
        <taxon>Mollusca</taxon>
        <taxon>Bivalvia</taxon>
        <taxon>Autobranchia</taxon>
        <taxon>Pteriomorphia</taxon>
        <taxon>Pectinida</taxon>
        <taxon>Pectinoidea</taxon>
        <taxon>Pectinidae</taxon>
        <taxon>Mizuhopecten</taxon>
    </lineage>
</organism>
<evidence type="ECO:0000313" key="14">
    <source>
        <dbReference type="EMBL" id="OWF47128.1"/>
    </source>
</evidence>
<evidence type="ECO:0000259" key="13">
    <source>
        <dbReference type="PROSITE" id="PS50157"/>
    </source>
</evidence>
<feature type="domain" description="C2H2-type" evidence="13">
    <location>
        <begin position="854"/>
        <end position="881"/>
    </location>
</feature>
<dbReference type="Gene3D" id="3.30.160.60">
    <property type="entry name" value="Classic Zinc Finger"/>
    <property type="match status" value="3"/>
</dbReference>
<dbReference type="GO" id="GO:0008270">
    <property type="term" value="F:zinc ion binding"/>
    <property type="evidence" value="ECO:0007669"/>
    <property type="project" value="UniProtKB-KW"/>
</dbReference>
<feature type="region of interest" description="Disordered" evidence="12">
    <location>
        <begin position="412"/>
        <end position="456"/>
    </location>
</feature>
<dbReference type="Proteomes" id="UP000242188">
    <property type="component" value="Unassembled WGS sequence"/>
</dbReference>
<dbReference type="FunFam" id="3.30.160.60:FF:000065">
    <property type="entry name" value="B-cell CLL/lymphoma 6, member B"/>
    <property type="match status" value="1"/>
</dbReference>
<evidence type="ECO:0000256" key="7">
    <source>
        <dbReference type="ARBA" id="ARBA00023015"/>
    </source>
</evidence>
<evidence type="ECO:0000256" key="11">
    <source>
        <dbReference type="PROSITE-ProRule" id="PRU00042"/>
    </source>
</evidence>
<evidence type="ECO:0000256" key="12">
    <source>
        <dbReference type="SAM" id="MobiDB-lite"/>
    </source>
</evidence>
<accession>A0A210QEK3</accession>
<comment type="caution">
    <text evidence="14">The sequence shown here is derived from an EMBL/GenBank/DDBJ whole genome shotgun (WGS) entry which is preliminary data.</text>
</comment>
<feature type="domain" description="C2H2-type" evidence="13">
    <location>
        <begin position="799"/>
        <end position="826"/>
    </location>
</feature>
<dbReference type="PROSITE" id="PS00028">
    <property type="entry name" value="ZINC_FINGER_C2H2_1"/>
    <property type="match status" value="2"/>
</dbReference>
<dbReference type="InterPro" id="IPR036236">
    <property type="entry name" value="Znf_C2H2_sf"/>
</dbReference>
<keyword evidence="8" id="KW-0238">DNA-binding</keyword>
<keyword evidence="15" id="KW-1185">Reference proteome</keyword>
<evidence type="ECO:0000256" key="1">
    <source>
        <dbReference type="ARBA" id="ARBA00004123"/>
    </source>
</evidence>
<dbReference type="InterPro" id="IPR017956">
    <property type="entry name" value="AT_hook_DNA-bd_motif"/>
</dbReference>
<feature type="domain" description="C2H2-type" evidence="13">
    <location>
        <begin position="911"/>
        <end position="931"/>
    </location>
</feature>
<keyword evidence="3" id="KW-0479">Metal-binding</keyword>
<dbReference type="GO" id="GO:0003677">
    <property type="term" value="F:DNA binding"/>
    <property type="evidence" value="ECO:0007669"/>
    <property type="project" value="UniProtKB-KW"/>
</dbReference>
<dbReference type="PROSITE" id="PS00354">
    <property type="entry name" value="HMGI_Y"/>
    <property type="match status" value="1"/>
</dbReference>
<feature type="compositionally biased region" description="Basic residues" evidence="12">
    <location>
        <begin position="418"/>
        <end position="428"/>
    </location>
</feature>
<reference evidence="14 15" key="1">
    <citation type="journal article" date="2017" name="Nat. Ecol. Evol.">
        <title>Scallop genome provides insights into evolution of bilaterian karyotype and development.</title>
        <authorList>
            <person name="Wang S."/>
            <person name="Zhang J."/>
            <person name="Jiao W."/>
            <person name="Li J."/>
            <person name="Xun X."/>
            <person name="Sun Y."/>
            <person name="Guo X."/>
            <person name="Huan P."/>
            <person name="Dong B."/>
            <person name="Zhang L."/>
            <person name="Hu X."/>
            <person name="Sun X."/>
            <person name="Wang J."/>
            <person name="Zhao C."/>
            <person name="Wang Y."/>
            <person name="Wang D."/>
            <person name="Huang X."/>
            <person name="Wang R."/>
            <person name="Lv J."/>
            <person name="Li Y."/>
            <person name="Zhang Z."/>
            <person name="Liu B."/>
            <person name="Lu W."/>
            <person name="Hui Y."/>
            <person name="Liang J."/>
            <person name="Zhou Z."/>
            <person name="Hou R."/>
            <person name="Li X."/>
            <person name="Liu Y."/>
            <person name="Li H."/>
            <person name="Ning X."/>
            <person name="Lin Y."/>
            <person name="Zhao L."/>
            <person name="Xing Q."/>
            <person name="Dou J."/>
            <person name="Li Y."/>
            <person name="Mao J."/>
            <person name="Guo H."/>
            <person name="Dou H."/>
            <person name="Li T."/>
            <person name="Mu C."/>
            <person name="Jiang W."/>
            <person name="Fu Q."/>
            <person name="Fu X."/>
            <person name="Miao Y."/>
            <person name="Liu J."/>
            <person name="Yu Q."/>
            <person name="Li R."/>
            <person name="Liao H."/>
            <person name="Li X."/>
            <person name="Kong Y."/>
            <person name="Jiang Z."/>
            <person name="Chourrout D."/>
            <person name="Li R."/>
            <person name="Bao Z."/>
        </authorList>
    </citation>
    <scope>NUCLEOTIDE SEQUENCE [LARGE SCALE GENOMIC DNA]</scope>
    <source>
        <strain evidence="14 15">PY_sf001</strain>
    </source>
</reference>
<feature type="region of interest" description="Disordered" evidence="12">
    <location>
        <begin position="463"/>
        <end position="482"/>
    </location>
</feature>
<name>A0A210QEK3_MIZYE</name>
<dbReference type="SMART" id="SM00384">
    <property type="entry name" value="AT_hook"/>
    <property type="match status" value="2"/>
</dbReference>
<dbReference type="InterPro" id="IPR013087">
    <property type="entry name" value="Znf_C2H2_type"/>
</dbReference>
<keyword evidence="4" id="KW-0677">Repeat</keyword>
<evidence type="ECO:0000313" key="15">
    <source>
        <dbReference type="Proteomes" id="UP000242188"/>
    </source>
</evidence>
<evidence type="ECO:0000256" key="10">
    <source>
        <dbReference type="ARBA" id="ARBA00023242"/>
    </source>
</evidence>
<comment type="subcellular location">
    <subcellularLocation>
        <location evidence="1">Nucleus</location>
    </subcellularLocation>
</comment>
<dbReference type="PANTHER" id="PTHR24403">
    <property type="entry name" value="ZINC FINGER PROTEIN"/>
    <property type="match status" value="1"/>
</dbReference>
<evidence type="ECO:0000256" key="6">
    <source>
        <dbReference type="ARBA" id="ARBA00022833"/>
    </source>
</evidence>
<keyword evidence="9" id="KW-0804">Transcription</keyword>
<feature type="domain" description="C2H2-type" evidence="13">
    <location>
        <begin position="769"/>
        <end position="797"/>
    </location>
</feature>
<evidence type="ECO:0000256" key="3">
    <source>
        <dbReference type="ARBA" id="ARBA00022723"/>
    </source>
</evidence>
<evidence type="ECO:0000256" key="2">
    <source>
        <dbReference type="ARBA" id="ARBA00006991"/>
    </source>
</evidence>
<comment type="similarity">
    <text evidence="2">Belongs to the krueppel C2H2-type zinc-finger protein family.</text>
</comment>
<dbReference type="AlphaFoldDB" id="A0A210QEK3"/>
<dbReference type="OrthoDB" id="7930430at2759"/>
<dbReference type="SMART" id="SM00355">
    <property type="entry name" value="ZnF_C2H2"/>
    <property type="match status" value="9"/>
</dbReference>
<dbReference type="SUPFAM" id="SSF57667">
    <property type="entry name" value="beta-beta-alpha zinc fingers"/>
    <property type="match status" value="4"/>
</dbReference>
<gene>
    <name evidence="14" type="ORF">KP79_PYT07138</name>
</gene>
<keyword evidence="7" id="KW-0805">Transcription regulation</keyword>
<dbReference type="EMBL" id="NEDP02004030">
    <property type="protein sequence ID" value="OWF47128.1"/>
    <property type="molecule type" value="Genomic_DNA"/>
</dbReference>
<dbReference type="PROSITE" id="PS50157">
    <property type="entry name" value="ZINC_FINGER_C2H2_2"/>
    <property type="match status" value="5"/>
</dbReference>
<keyword evidence="10" id="KW-0539">Nucleus</keyword>
<evidence type="ECO:0000256" key="9">
    <source>
        <dbReference type="ARBA" id="ARBA00023163"/>
    </source>
</evidence>
<dbReference type="InterPro" id="IPR000637">
    <property type="entry name" value="HMGI/Y_DNA-bd_CS"/>
</dbReference>
<sequence length="1126" mass="123865">MEGVIQDLENTETITISLEDAAQIILQEQGIPMDGSGTVHIPPGTYHILTQEGAQISTDGTLMSEGGAMDAVGITVIQSGDDIVGYGTETSGSGELVSGDEAIQVQAIGNGTDLEQQNGTIQLINIQQSHMEGGEQVYQVYNPNEEQPIVTETQFLHPTSIVTQAQVLRSEANLLGSSTIVTQVQALQSEANLLQPSSMVTQAQVLQSETNILESATTVAEANGQQSSGIVTEANGQQSSGIVTEANGQQSSGIVTEVHTLPPTVQQTLQTVQTADKQPNQISLLQQSVQPQVVLENLENEDTSEPQEIHSVQVSALLEGSEVTQNSEVSQMSEVEPTVSAPSANIYIEPLQADGTPTEAIQTDVEPQSKDDGKQLDLSKPIAVTNSTEVVINGKKCILMANPTTGELCAYPVLPPPGKKKRGRPRKDHKQDGRSDFAKGTLPLIKAMPPQDKDQNSAAEGLLELGNTDPDGIRRSGRVRKQASALNDYEVLELSGDSGEEDEESEMKKQKIDDKNYVPLTPYLMPTTGVKRGRGRPRRYPPPGQVNSNTQIPAVIIPGANGQTIMMAPIQGLSNLQAFQEQVRSLPNLVARPEEVGDEENSSQEVILNESDLSLDTEDSTLADVAASAEAGVTLSIARSEASGKSGGLEGADQQTIIQIPENLLSMFLPKKDPVKIGLKASESDLEKMKCSKCDFQAYYLQQYQTHIASHTDDVHKCKCCHYVTFDMNDLLAHFKENHPRCICTECEFMAEHAYIIKRHMMRHSANGCTCDLCGRVYKDHYILKMHIKMVHMPAEILFECTVCSKKFTRKAHLKRHLRIHEPEKPFKCPHCDYRGCERSDISKHLLIHEEPKHLCEVCNKAFRHMKNKELHLKRHNGQRDYKCGVCDFYGYTFTDIRKHIERKHADIKTLVCDKCGSAFKSESFLREHQKQQCEVFMIEQALAIANSGGGTSQATIQIPSSSFTVDGSQILIDGQQIVTEGGEHVNITVKRISMPDEDEENVMLTEVTGEQLQGNLDVSHISVSHGQVITGEELDGDYIEGVEEISREGVEEIPREGEEEEITIEELRVGAITVDGGQVIEAHEVERLVESELEEAAMDISQEVEEEEEEELSIAMIRLWYIVRQ</sequence>
<proteinExistence type="inferred from homology"/>
<dbReference type="Pfam" id="PF00096">
    <property type="entry name" value="zf-C2H2"/>
    <property type="match status" value="1"/>
</dbReference>
<keyword evidence="6" id="KW-0862">Zinc</keyword>
<evidence type="ECO:0000256" key="5">
    <source>
        <dbReference type="ARBA" id="ARBA00022771"/>
    </source>
</evidence>
<dbReference type="InterPro" id="IPR050688">
    <property type="entry name" value="Zinc_finger/UBP_domain"/>
</dbReference>
<protein>
    <submittedName>
        <fullName evidence="14">Myoneurin</fullName>
    </submittedName>
</protein>
<feature type="domain" description="C2H2-type" evidence="13">
    <location>
        <begin position="827"/>
        <end position="854"/>
    </location>
</feature>
<feature type="compositionally biased region" description="Basic and acidic residues" evidence="12">
    <location>
        <begin position="506"/>
        <end position="516"/>
    </location>
</feature>
<dbReference type="GO" id="GO:0045944">
    <property type="term" value="P:positive regulation of transcription by RNA polymerase II"/>
    <property type="evidence" value="ECO:0007669"/>
    <property type="project" value="TreeGrafter"/>
</dbReference>
<keyword evidence="5 11" id="KW-0863">Zinc-finger</keyword>
<dbReference type="PANTHER" id="PTHR24403:SF67">
    <property type="entry name" value="FI01116P-RELATED"/>
    <property type="match status" value="1"/>
</dbReference>
<feature type="region of interest" description="Disordered" evidence="12">
    <location>
        <begin position="490"/>
        <end position="549"/>
    </location>
</feature>